<name>A0A1R4HG18_9GAMM</name>
<dbReference type="EMBL" id="FUKI01000143">
    <property type="protein sequence ID" value="SJM95164.1"/>
    <property type="molecule type" value="Genomic_DNA"/>
</dbReference>
<dbReference type="RefSeq" id="WP_087144673.1">
    <property type="nucleotide sequence ID" value="NZ_FUKI01000143.1"/>
</dbReference>
<reference evidence="2" key="1">
    <citation type="submission" date="2017-02" db="EMBL/GenBank/DDBJ databases">
        <authorList>
            <person name="Daims H."/>
        </authorList>
    </citation>
    <scope>NUCLEOTIDE SEQUENCE [LARGE SCALE GENOMIC DNA]</scope>
</reference>
<evidence type="ECO:0000313" key="1">
    <source>
        <dbReference type="EMBL" id="SJM95164.1"/>
    </source>
</evidence>
<sequence>MQTSSQLVHHNQAIIPEAVLEALKLREGDAIVFEIDQAGVHLRKAPPIDNAFAEALQGTLSEWDSAADDEAYADL</sequence>
<accession>A0A1R4HG18</accession>
<evidence type="ECO:0000313" key="2">
    <source>
        <dbReference type="Proteomes" id="UP000195667"/>
    </source>
</evidence>
<organism evidence="1 2">
    <name type="scientific">Crenothrix polyspora</name>
    <dbReference type="NCBI Taxonomy" id="360316"/>
    <lineage>
        <taxon>Bacteria</taxon>
        <taxon>Pseudomonadati</taxon>
        <taxon>Pseudomonadota</taxon>
        <taxon>Gammaproteobacteria</taxon>
        <taxon>Methylococcales</taxon>
        <taxon>Crenotrichaceae</taxon>
        <taxon>Crenothrix</taxon>
    </lineage>
</organism>
<dbReference type="AlphaFoldDB" id="A0A1R4HG18"/>
<keyword evidence="2" id="KW-1185">Reference proteome</keyword>
<dbReference type="SUPFAM" id="SSF89447">
    <property type="entry name" value="AbrB/MazE/MraZ-like"/>
    <property type="match status" value="1"/>
</dbReference>
<gene>
    <name evidence="1" type="ORF">CRENPOLYSF1_650008</name>
</gene>
<proteinExistence type="predicted"/>
<dbReference type="Proteomes" id="UP000195667">
    <property type="component" value="Unassembled WGS sequence"/>
</dbReference>
<protein>
    <submittedName>
        <fullName evidence="1">Transcriptional regulator</fullName>
    </submittedName>
</protein>
<dbReference type="OrthoDB" id="9809003at2"/>
<dbReference type="InterPro" id="IPR037914">
    <property type="entry name" value="SpoVT-AbrB_sf"/>
</dbReference>